<evidence type="ECO:0000313" key="9">
    <source>
        <dbReference type="EMBL" id="MCV7227992.1"/>
    </source>
</evidence>
<dbReference type="SUPFAM" id="SSF103481">
    <property type="entry name" value="Multidrug resistance efflux transporter EmrE"/>
    <property type="match status" value="1"/>
</dbReference>
<feature type="transmembrane region" description="Helical" evidence="7">
    <location>
        <begin position="247"/>
        <end position="267"/>
    </location>
</feature>
<accession>A0ABT3CEY1</accession>
<dbReference type="PANTHER" id="PTHR32322">
    <property type="entry name" value="INNER MEMBRANE TRANSPORTER"/>
    <property type="match status" value="1"/>
</dbReference>
<feature type="region of interest" description="Disordered" evidence="6">
    <location>
        <begin position="315"/>
        <end position="344"/>
    </location>
</feature>
<dbReference type="InterPro" id="IPR000620">
    <property type="entry name" value="EamA_dom"/>
</dbReference>
<feature type="domain" description="EamA" evidence="8">
    <location>
        <begin position="158"/>
        <end position="287"/>
    </location>
</feature>
<keyword evidence="4 7" id="KW-1133">Transmembrane helix</keyword>
<dbReference type="Proteomes" id="UP001526201">
    <property type="component" value="Unassembled WGS sequence"/>
</dbReference>
<evidence type="ECO:0000313" key="10">
    <source>
        <dbReference type="Proteomes" id="UP001526201"/>
    </source>
</evidence>
<evidence type="ECO:0000256" key="1">
    <source>
        <dbReference type="ARBA" id="ARBA00004141"/>
    </source>
</evidence>
<evidence type="ECO:0000259" key="8">
    <source>
        <dbReference type="Pfam" id="PF00892"/>
    </source>
</evidence>
<feature type="transmembrane region" description="Helical" evidence="7">
    <location>
        <begin position="273"/>
        <end position="292"/>
    </location>
</feature>
<dbReference type="InterPro" id="IPR037185">
    <property type="entry name" value="EmrE-like"/>
</dbReference>
<comment type="subcellular location">
    <subcellularLocation>
        <location evidence="1">Membrane</location>
        <topology evidence="1">Multi-pass membrane protein</topology>
    </subcellularLocation>
</comment>
<dbReference type="EMBL" id="JACKTY010000031">
    <property type="protein sequence ID" value="MCV7227992.1"/>
    <property type="molecule type" value="Genomic_DNA"/>
</dbReference>
<evidence type="ECO:0000256" key="7">
    <source>
        <dbReference type="SAM" id="Phobius"/>
    </source>
</evidence>
<feature type="transmembrane region" description="Helical" evidence="7">
    <location>
        <begin position="102"/>
        <end position="122"/>
    </location>
</feature>
<dbReference type="RefSeq" id="WP_264069048.1">
    <property type="nucleotide sequence ID" value="NZ_JACKTY010000031.1"/>
</dbReference>
<feature type="transmembrane region" description="Helical" evidence="7">
    <location>
        <begin position="42"/>
        <end position="63"/>
    </location>
</feature>
<feature type="transmembrane region" description="Helical" evidence="7">
    <location>
        <begin position="70"/>
        <end position="96"/>
    </location>
</feature>
<name>A0ABT3CEY1_9MYCO</name>
<evidence type="ECO:0000256" key="6">
    <source>
        <dbReference type="SAM" id="MobiDB-lite"/>
    </source>
</evidence>
<protein>
    <submittedName>
        <fullName evidence="9">EamA family transporter</fullName>
    </submittedName>
</protein>
<dbReference type="Pfam" id="PF00892">
    <property type="entry name" value="EamA"/>
    <property type="match status" value="1"/>
</dbReference>
<evidence type="ECO:0000256" key="3">
    <source>
        <dbReference type="ARBA" id="ARBA00022692"/>
    </source>
</evidence>
<feature type="transmembrane region" description="Helical" evidence="7">
    <location>
        <begin position="153"/>
        <end position="174"/>
    </location>
</feature>
<keyword evidence="5 7" id="KW-0472">Membrane</keyword>
<feature type="transmembrane region" description="Helical" evidence="7">
    <location>
        <begin position="186"/>
        <end position="206"/>
    </location>
</feature>
<sequence>MRPSHEGPGPRLHGWAAGAASASAYGSMSVVAVFAFNSGASPAVLLTLRGIFAILAIGSIWVLTGRVRRIPWAAAVGLTVVCGIVFGAQVVAFFVAVQLGGAQLPVVVVNVCPLLVIGLVWLRDRTPVPLTLILLAVITIVGLIFVAGASTGAASLSALGLTLLSAAGYAVYLVTSERWVHQVGTVASAGLVTFGSTATIAVFALATADNFVVSAPVWHTAILQGLILTPVGMGGALYAVRRLGSVPLSLLGALEPVVGLTLAAVLLHESLAPMQWVGVVIIVAACTAVPLVSRRQPLAAAAPALLHPPGLGEATVLDPRPQVSPNTARAADDNPARCGESDGG</sequence>
<reference evidence="9 10" key="1">
    <citation type="journal article" date="2022" name="BMC Genomics">
        <title>Comparative genome analysis of mycobacteria focusing on tRNA and non-coding RNA.</title>
        <authorList>
            <person name="Behra P.R.K."/>
            <person name="Pettersson B.M.F."/>
            <person name="Ramesh M."/>
            <person name="Das S."/>
            <person name="Dasgupta S."/>
            <person name="Kirsebom L.A."/>
        </authorList>
    </citation>
    <scope>NUCLEOTIDE SEQUENCE [LARGE SCALE GENOMIC DNA]</scope>
    <source>
        <strain evidence="9 10">DSM 44078</strain>
    </source>
</reference>
<dbReference type="PANTHER" id="PTHR32322:SF2">
    <property type="entry name" value="EAMA DOMAIN-CONTAINING PROTEIN"/>
    <property type="match status" value="1"/>
</dbReference>
<keyword evidence="10" id="KW-1185">Reference proteome</keyword>
<feature type="transmembrane region" description="Helical" evidence="7">
    <location>
        <begin position="129"/>
        <end position="147"/>
    </location>
</feature>
<gene>
    <name evidence="9" type="ORF">H7J73_18420</name>
</gene>
<feature type="transmembrane region" description="Helical" evidence="7">
    <location>
        <begin position="218"/>
        <end position="240"/>
    </location>
</feature>
<dbReference type="InterPro" id="IPR050638">
    <property type="entry name" value="AA-Vitamin_Transporters"/>
</dbReference>
<proteinExistence type="inferred from homology"/>
<evidence type="ECO:0000256" key="4">
    <source>
        <dbReference type="ARBA" id="ARBA00022989"/>
    </source>
</evidence>
<keyword evidence="3 7" id="KW-0812">Transmembrane</keyword>
<evidence type="ECO:0000256" key="5">
    <source>
        <dbReference type="ARBA" id="ARBA00023136"/>
    </source>
</evidence>
<evidence type="ECO:0000256" key="2">
    <source>
        <dbReference type="ARBA" id="ARBA00007362"/>
    </source>
</evidence>
<organism evidence="9 10">
    <name type="scientific">Mycolicibacterium komossense</name>
    <dbReference type="NCBI Taxonomy" id="1779"/>
    <lineage>
        <taxon>Bacteria</taxon>
        <taxon>Bacillati</taxon>
        <taxon>Actinomycetota</taxon>
        <taxon>Actinomycetes</taxon>
        <taxon>Mycobacteriales</taxon>
        <taxon>Mycobacteriaceae</taxon>
        <taxon>Mycolicibacterium</taxon>
    </lineage>
</organism>
<comment type="caution">
    <text evidence="9">The sequence shown here is derived from an EMBL/GenBank/DDBJ whole genome shotgun (WGS) entry which is preliminary data.</text>
</comment>
<feature type="transmembrane region" description="Helical" evidence="7">
    <location>
        <begin position="12"/>
        <end position="36"/>
    </location>
</feature>
<comment type="similarity">
    <text evidence="2">Belongs to the EamA transporter family.</text>
</comment>